<dbReference type="RefSeq" id="XP_006814393.1">
    <property type="nucleotide sequence ID" value="XM_006814330.1"/>
</dbReference>
<protein>
    <submittedName>
        <fullName evidence="4">Uncharacterized protein LOC100378211</fullName>
    </submittedName>
</protein>
<sequence length="253" mass="28656">MSTIRIYFAKIVMSAKRNIIIMMCVATVIVGIYYAFFNHADAVDILQANKALMKKHGSLQASSVQRKISAAAIYIEFERNNGSTSNQNEVSDYHNHHLEASKEIMNYNNETKTIDSTNSGIESREYDGNDADDNAISENEIRVNDIKPSQDSSDFDWDGWVAKNDYVAIGGIYNRCDSPDKTMGKVLLMEDKELGGIKTVLVFNITWDHDTEFGTIYTVVKYDNMELYNNKFDLCTVDPELFVCPLLKGMYQS</sequence>
<evidence type="ECO:0000256" key="2">
    <source>
        <dbReference type="SAM" id="Phobius"/>
    </source>
</evidence>
<keyword evidence="2" id="KW-0812">Transmembrane</keyword>
<proteinExistence type="predicted"/>
<evidence type="ECO:0000313" key="4">
    <source>
        <dbReference type="RefSeq" id="XP_006814393.1"/>
    </source>
</evidence>
<organism evidence="3 4">
    <name type="scientific">Saccoglossus kowalevskii</name>
    <name type="common">Acorn worm</name>
    <dbReference type="NCBI Taxonomy" id="10224"/>
    <lineage>
        <taxon>Eukaryota</taxon>
        <taxon>Metazoa</taxon>
        <taxon>Hemichordata</taxon>
        <taxon>Enteropneusta</taxon>
        <taxon>Harrimaniidae</taxon>
        <taxon>Saccoglossus</taxon>
    </lineage>
</organism>
<evidence type="ECO:0000313" key="3">
    <source>
        <dbReference type="Proteomes" id="UP000694865"/>
    </source>
</evidence>
<reference evidence="4" key="1">
    <citation type="submission" date="2025-08" db="UniProtKB">
        <authorList>
            <consortium name="RefSeq"/>
        </authorList>
    </citation>
    <scope>IDENTIFICATION</scope>
    <source>
        <tissue evidence="4">Testes</tissue>
    </source>
</reference>
<feature type="region of interest" description="Disordered" evidence="1">
    <location>
        <begin position="113"/>
        <end position="137"/>
    </location>
</feature>
<evidence type="ECO:0000256" key="1">
    <source>
        <dbReference type="SAM" id="MobiDB-lite"/>
    </source>
</evidence>
<accession>A0ABM0M302</accession>
<feature type="transmembrane region" description="Helical" evidence="2">
    <location>
        <begin position="20"/>
        <end position="37"/>
    </location>
</feature>
<dbReference type="Proteomes" id="UP000694865">
    <property type="component" value="Unplaced"/>
</dbReference>
<keyword evidence="2" id="KW-0472">Membrane</keyword>
<name>A0ABM0M302_SACKO</name>
<dbReference type="GeneID" id="100378211"/>
<gene>
    <name evidence="4" type="primary">LOC100378211</name>
</gene>
<keyword evidence="2" id="KW-1133">Transmembrane helix</keyword>
<keyword evidence="3" id="KW-1185">Reference proteome</keyword>